<feature type="transmembrane region" description="Helical" evidence="7">
    <location>
        <begin position="112"/>
        <end position="131"/>
    </location>
</feature>
<keyword evidence="6 7" id="KW-0472">Membrane</keyword>
<dbReference type="InterPro" id="IPR051907">
    <property type="entry name" value="DoxX-like_oxidoreductase"/>
</dbReference>
<dbReference type="RefSeq" id="WP_072987268.1">
    <property type="nucleotide sequence ID" value="NZ_FQWE01000001.1"/>
</dbReference>
<feature type="transmembrane region" description="Helical" evidence="7">
    <location>
        <begin position="83"/>
        <end position="100"/>
    </location>
</feature>
<keyword evidence="4 7" id="KW-0812">Transmembrane</keyword>
<evidence type="ECO:0000256" key="1">
    <source>
        <dbReference type="ARBA" id="ARBA00004651"/>
    </source>
</evidence>
<evidence type="ECO:0000313" key="9">
    <source>
        <dbReference type="Proteomes" id="UP000184036"/>
    </source>
</evidence>
<dbReference type="AlphaFoldDB" id="A0A1M5ECR3"/>
<keyword evidence="9" id="KW-1185">Reference proteome</keyword>
<evidence type="ECO:0000256" key="3">
    <source>
        <dbReference type="ARBA" id="ARBA00022475"/>
    </source>
</evidence>
<dbReference type="PANTHER" id="PTHR33452">
    <property type="entry name" value="OXIDOREDUCTASE CATD-RELATED"/>
    <property type="match status" value="1"/>
</dbReference>
<dbReference type="OrthoDB" id="9813193at2"/>
<proteinExistence type="inferred from homology"/>
<organism evidence="8 9">
    <name type="scientific">Flavobacterium segetis</name>
    <dbReference type="NCBI Taxonomy" id="271157"/>
    <lineage>
        <taxon>Bacteria</taxon>
        <taxon>Pseudomonadati</taxon>
        <taxon>Bacteroidota</taxon>
        <taxon>Flavobacteriia</taxon>
        <taxon>Flavobacteriales</taxon>
        <taxon>Flavobacteriaceae</taxon>
        <taxon>Flavobacterium</taxon>
    </lineage>
</organism>
<evidence type="ECO:0000256" key="7">
    <source>
        <dbReference type="SAM" id="Phobius"/>
    </source>
</evidence>
<dbReference type="PANTHER" id="PTHR33452:SF1">
    <property type="entry name" value="INNER MEMBRANE PROTEIN YPHA-RELATED"/>
    <property type="match status" value="1"/>
</dbReference>
<keyword evidence="3" id="KW-1003">Cell membrane</keyword>
<comment type="similarity">
    <text evidence="2">Belongs to the DoxX family.</text>
</comment>
<protein>
    <submittedName>
        <fullName evidence="8">Putative oxidoreductase</fullName>
    </submittedName>
</protein>
<gene>
    <name evidence="8" type="ORF">SAMN05444396_101301</name>
</gene>
<sequence length="139" mass="15359">MIKKFLLPASWSTNSPDFAALLLRLSFGLLMLTHGFPKMLKLINGNFEFADPLGIGIAASLTLTVFSEVICSILIILGLWLRLALIPLIITMIVAVFIVHANDDLGTKEMGLLYLFAYISLFLLGSGKYSLDRLLDKIK</sequence>
<keyword evidence="5 7" id="KW-1133">Transmembrane helix</keyword>
<evidence type="ECO:0000256" key="5">
    <source>
        <dbReference type="ARBA" id="ARBA00022989"/>
    </source>
</evidence>
<evidence type="ECO:0000313" key="8">
    <source>
        <dbReference type="EMBL" id="SHF76985.1"/>
    </source>
</evidence>
<name>A0A1M5ECR3_9FLAO</name>
<reference evidence="9" key="1">
    <citation type="submission" date="2016-11" db="EMBL/GenBank/DDBJ databases">
        <authorList>
            <person name="Varghese N."/>
            <person name="Submissions S."/>
        </authorList>
    </citation>
    <scope>NUCLEOTIDE SEQUENCE [LARGE SCALE GENOMIC DNA]</scope>
    <source>
        <strain evidence="9">DSM 19741</strain>
    </source>
</reference>
<comment type="subcellular location">
    <subcellularLocation>
        <location evidence="1">Cell membrane</location>
        <topology evidence="1">Multi-pass membrane protein</topology>
    </subcellularLocation>
</comment>
<feature type="transmembrane region" description="Helical" evidence="7">
    <location>
        <begin position="52"/>
        <end position="76"/>
    </location>
</feature>
<dbReference type="EMBL" id="FQWE01000001">
    <property type="protein sequence ID" value="SHF76985.1"/>
    <property type="molecule type" value="Genomic_DNA"/>
</dbReference>
<feature type="transmembrane region" description="Helical" evidence="7">
    <location>
        <begin position="21"/>
        <end position="40"/>
    </location>
</feature>
<evidence type="ECO:0000256" key="4">
    <source>
        <dbReference type="ARBA" id="ARBA00022692"/>
    </source>
</evidence>
<evidence type="ECO:0000256" key="2">
    <source>
        <dbReference type="ARBA" id="ARBA00006679"/>
    </source>
</evidence>
<dbReference type="GO" id="GO:0005886">
    <property type="term" value="C:plasma membrane"/>
    <property type="evidence" value="ECO:0007669"/>
    <property type="project" value="UniProtKB-SubCell"/>
</dbReference>
<dbReference type="InterPro" id="IPR032808">
    <property type="entry name" value="DoxX"/>
</dbReference>
<evidence type="ECO:0000256" key="6">
    <source>
        <dbReference type="ARBA" id="ARBA00023136"/>
    </source>
</evidence>
<dbReference type="Pfam" id="PF07681">
    <property type="entry name" value="DoxX"/>
    <property type="match status" value="1"/>
</dbReference>
<accession>A0A1M5ECR3</accession>
<dbReference type="Proteomes" id="UP000184036">
    <property type="component" value="Unassembled WGS sequence"/>
</dbReference>